<protein>
    <recommendedName>
        <fullName evidence="1">CRISPR system ring nuclease SSO1393-like domain-containing protein</fullName>
    </recommendedName>
</protein>
<proteinExistence type="predicted"/>
<evidence type="ECO:0000313" key="2">
    <source>
        <dbReference type="EMBL" id="BCB96574.1"/>
    </source>
</evidence>
<dbReference type="Gene3D" id="3.40.50.10770">
    <property type="entry name" value="Hypothetical protein VC1899 like domain (Restriction endonuclease-like)"/>
    <property type="match status" value="1"/>
</dbReference>
<accession>A0A7G1H1B7</accession>
<dbReference type="Proteomes" id="UP000516360">
    <property type="component" value="Chromosome"/>
</dbReference>
<evidence type="ECO:0000313" key="3">
    <source>
        <dbReference type="Proteomes" id="UP000516360"/>
    </source>
</evidence>
<dbReference type="AlphaFoldDB" id="A0A7G1H1B7"/>
<dbReference type="RefSeq" id="WP_203471761.1">
    <property type="nucleotide sequence ID" value="NZ_AP022873.1"/>
</dbReference>
<dbReference type="EMBL" id="AP022873">
    <property type="protein sequence ID" value="BCB96574.1"/>
    <property type="molecule type" value="Genomic_DNA"/>
</dbReference>
<sequence>MGMKKVITTVGTSIFENYLNERNDILTHYKALKDKHHKDWDNQQDRINIIRKSIISWSKHRESASAELKSLLKIQEYFKDDIDAYLLSTDSITSRLAAEVLREWFIDNKHIKINFDPSNDVISKLQVANYDDLKSEGLPNLINRINLIAGVGTDSPGYFKDIIFNISGGYKAVIPYLTIMAAVNACQIAYIFEDTDTLILIPPLPVRIDFDIFEIYSDQIALLDKGIENYKKVKESNFQEFALLEQKGMVEQVNNYAFLSPVGKIFYEKIKGQYFLFYAPDDVYHELIKQDDIIRILKTKFRDKNHRESKTEKKGEHRVYDDGNNPNRIYYFEDHGRCYIYKTFQSEEDARDFIESSIDKNTIIKKSKLRRLEV</sequence>
<dbReference type="KEGG" id="dtp:JZK55_14960"/>
<organism evidence="2 3">
    <name type="scientific">Dissulfurispira thermophila</name>
    <dbReference type="NCBI Taxonomy" id="2715679"/>
    <lineage>
        <taxon>Bacteria</taxon>
        <taxon>Pseudomonadati</taxon>
        <taxon>Nitrospirota</taxon>
        <taxon>Thermodesulfovibrionia</taxon>
        <taxon>Thermodesulfovibrionales</taxon>
        <taxon>Dissulfurispiraceae</taxon>
        <taxon>Dissulfurispira</taxon>
    </lineage>
</organism>
<gene>
    <name evidence="2" type="ORF">JZK55_14960</name>
</gene>
<reference evidence="2 3" key="1">
    <citation type="submission" date="2020-03" db="EMBL/GenBank/DDBJ databases">
        <title>Complete genome sequences of two sulfur-disproportionating bacterial strains T55J and Mzg5.</title>
        <authorList>
            <person name="Umezawa K."/>
            <person name="Kojima H."/>
            <person name="Kato Y."/>
            <person name="Fukui M."/>
        </authorList>
    </citation>
    <scope>NUCLEOTIDE SEQUENCE [LARGE SCALE GENOMIC DNA]</scope>
    <source>
        <strain evidence="2 3">T55J</strain>
    </source>
</reference>
<name>A0A7G1H1B7_9BACT</name>
<dbReference type="Pfam" id="PF09651">
    <property type="entry name" value="Cas_APE2256"/>
    <property type="match status" value="1"/>
</dbReference>
<dbReference type="InterPro" id="IPR013442">
    <property type="entry name" value="SSO1393-like"/>
</dbReference>
<feature type="domain" description="CRISPR system ring nuclease SSO1393-like" evidence="1">
    <location>
        <begin position="63"/>
        <end position="204"/>
    </location>
</feature>
<evidence type="ECO:0000259" key="1">
    <source>
        <dbReference type="Pfam" id="PF09651"/>
    </source>
</evidence>
<keyword evidence="3" id="KW-1185">Reference proteome</keyword>